<gene>
    <name evidence="2" type="ORF">PHYBLDRAFT_72231</name>
</gene>
<name>A0A162U9V2_PHYB8</name>
<dbReference type="InParanoid" id="A0A162U9V2"/>
<dbReference type="GeneID" id="29003523"/>
<sequence length="216" mass="25237">MDSVYSMGRTLPLQHRIYFISKMKLSEFYRSPTDASMRKLVLINNAIKSTQSYRSTPPTEYETVPLTRQYSQPTRIADDQDTSLQQEWLDTCLGSLEEEDDEEDDDEELEVLESSYIDDEIFTSRTSEDWDWSLSAPAGQHEFFDEALTTTNTDYKWANDFDNNRSIESMEMDETFLPKILDFFYIICRIIVISILAISFRSMIKHFLSQSCSIII</sequence>
<evidence type="ECO:0000313" key="2">
    <source>
        <dbReference type="EMBL" id="OAD73503.1"/>
    </source>
</evidence>
<dbReference type="Proteomes" id="UP000077315">
    <property type="component" value="Unassembled WGS sequence"/>
</dbReference>
<keyword evidence="3" id="KW-1185">Reference proteome</keyword>
<reference evidence="3" key="1">
    <citation type="submission" date="2015-06" db="EMBL/GenBank/DDBJ databases">
        <title>Expansion of signal transduction pathways in fungi by whole-genome duplication.</title>
        <authorList>
            <consortium name="DOE Joint Genome Institute"/>
            <person name="Corrochano L.M."/>
            <person name="Kuo A."/>
            <person name="Marcet-Houben M."/>
            <person name="Polaino S."/>
            <person name="Salamov A."/>
            <person name="Villalobos J.M."/>
            <person name="Alvarez M.I."/>
            <person name="Avalos J."/>
            <person name="Benito E.P."/>
            <person name="Benoit I."/>
            <person name="Burger G."/>
            <person name="Camino L.P."/>
            <person name="Canovas D."/>
            <person name="Cerda-Olmedo E."/>
            <person name="Cheng J.-F."/>
            <person name="Dominguez A."/>
            <person name="Elias M."/>
            <person name="Eslava A.P."/>
            <person name="Glaser F."/>
            <person name="Grimwood J."/>
            <person name="Gutierrez G."/>
            <person name="Heitman J."/>
            <person name="Henrissat B."/>
            <person name="Iturriaga E.A."/>
            <person name="Lang B.F."/>
            <person name="Lavin J.L."/>
            <person name="Lee S."/>
            <person name="Li W."/>
            <person name="Lindquist E."/>
            <person name="Lopez-Garcia S."/>
            <person name="Luque E.M."/>
            <person name="Marcos A.T."/>
            <person name="Martin J."/>
            <person name="McCluskey K."/>
            <person name="Medina H.R."/>
            <person name="Miralles-Duran A."/>
            <person name="Miyazaki A."/>
            <person name="Munoz-Torres E."/>
            <person name="Oguiza J.A."/>
            <person name="Ohm R."/>
            <person name="Olmedo M."/>
            <person name="Orejas M."/>
            <person name="Ortiz-Castellanos L."/>
            <person name="Pisabarro A.G."/>
            <person name="Rodriguez-Romero J."/>
            <person name="Ruiz-Herrera J."/>
            <person name="Ruiz-Vazquez R."/>
            <person name="Sanz C."/>
            <person name="Schackwitz W."/>
            <person name="Schmutz J."/>
            <person name="Shahriari M."/>
            <person name="Shelest E."/>
            <person name="Silva-Franco F."/>
            <person name="Soanes D."/>
            <person name="Syed K."/>
            <person name="Tagua V.G."/>
            <person name="Talbot N.J."/>
            <person name="Thon M."/>
            <person name="De vries R.P."/>
            <person name="Wiebenga A."/>
            <person name="Yadav J.S."/>
            <person name="Braun E.L."/>
            <person name="Baker S."/>
            <person name="Garre V."/>
            <person name="Horwitz B."/>
            <person name="Torres-Martinez S."/>
            <person name="Idnurm A."/>
            <person name="Herrera-Estrella A."/>
            <person name="Gabaldon T."/>
            <person name="Grigoriev I.V."/>
        </authorList>
    </citation>
    <scope>NUCLEOTIDE SEQUENCE [LARGE SCALE GENOMIC DNA]</scope>
    <source>
        <strain evidence="3">NRRL 1555(-)</strain>
    </source>
</reference>
<proteinExistence type="predicted"/>
<evidence type="ECO:0000256" key="1">
    <source>
        <dbReference type="SAM" id="Phobius"/>
    </source>
</evidence>
<keyword evidence="1" id="KW-0472">Membrane</keyword>
<dbReference type="RefSeq" id="XP_018291543.1">
    <property type="nucleotide sequence ID" value="XM_018442617.1"/>
</dbReference>
<dbReference type="EMBL" id="KV440981">
    <property type="protein sequence ID" value="OAD73503.1"/>
    <property type="molecule type" value="Genomic_DNA"/>
</dbReference>
<evidence type="ECO:0000313" key="3">
    <source>
        <dbReference type="Proteomes" id="UP000077315"/>
    </source>
</evidence>
<feature type="transmembrane region" description="Helical" evidence="1">
    <location>
        <begin position="183"/>
        <end position="200"/>
    </location>
</feature>
<protein>
    <submittedName>
        <fullName evidence="2">Uncharacterized protein</fullName>
    </submittedName>
</protein>
<dbReference type="VEuPathDB" id="FungiDB:PHYBLDRAFT_72231"/>
<dbReference type="OrthoDB" id="2377025at2759"/>
<organism evidence="2 3">
    <name type="scientific">Phycomyces blakesleeanus (strain ATCC 8743b / DSM 1359 / FGSC 10004 / NBRC 33097 / NRRL 1555)</name>
    <dbReference type="NCBI Taxonomy" id="763407"/>
    <lineage>
        <taxon>Eukaryota</taxon>
        <taxon>Fungi</taxon>
        <taxon>Fungi incertae sedis</taxon>
        <taxon>Mucoromycota</taxon>
        <taxon>Mucoromycotina</taxon>
        <taxon>Mucoromycetes</taxon>
        <taxon>Mucorales</taxon>
        <taxon>Phycomycetaceae</taxon>
        <taxon>Phycomyces</taxon>
    </lineage>
</organism>
<keyword evidence="1" id="KW-0812">Transmembrane</keyword>
<dbReference type="AlphaFoldDB" id="A0A162U9V2"/>
<keyword evidence="1" id="KW-1133">Transmembrane helix</keyword>
<accession>A0A162U9V2</accession>